<dbReference type="STRING" id="857566.A0A1E3PTB9"/>
<evidence type="ECO:0000313" key="6">
    <source>
        <dbReference type="EMBL" id="ODQ68663.1"/>
    </source>
</evidence>
<dbReference type="Pfam" id="PF08265">
    <property type="entry name" value="YL1_C"/>
    <property type="match status" value="1"/>
</dbReference>
<evidence type="ECO:0000313" key="7">
    <source>
        <dbReference type="Proteomes" id="UP000095009"/>
    </source>
</evidence>
<keyword evidence="7" id="KW-1185">Reference proteome</keyword>
<dbReference type="AlphaFoldDB" id="A0A1E3PTB9"/>
<accession>A0A1E3PTB9</accession>
<proteinExistence type="predicted"/>
<keyword evidence="2" id="KW-0805">Transcription regulation</keyword>
<dbReference type="PANTHER" id="PTHR31200">
    <property type="entry name" value="INO80 COMPLEX SUBUNIT C"/>
    <property type="match status" value="1"/>
</dbReference>
<evidence type="ECO:0000256" key="4">
    <source>
        <dbReference type="ARBA" id="ARBA00023242"/>
    </source>
</evidence>
<dbReference type="GO" id="GO:0006338">
    <property type="term" value="P:chromatin remodeling"/>
    <property type="evidence" value="ECO:0007669"/>
    <property type="project" value="InterPro"/>
</dbReference>
<dbReference type="SMART" id="SM00993">
    <property type="entry name" value="YL1_C"/>
    <property type="match status" value="1"/>
</dbReference>
<comment type="subcellular location">
    <subcellularLocation>
        <location evidence="1">Nucleus</location>
    </subcellularLocation>
</comment>
<protein>
    <recommendedName>
        <fullName evidence="5">Vps72/YL1 C-terminal domain-containing protein</fullName>
    </recommendedName>
</protein>
<dbReference type="PANTHER" id="PTHR31200:SF1">
    <property type="entry name" value="INO80 COMPLEX SUBUNIT C"/>
    <property type="match status" value="1"/>
</dbReference>
<evidence type="ECO:0000256" key="3">
    <source>
        <dbReference type="ARBA" id="ARBA00023163"/>
    </source>
</evidence>
<keyword evidence="3" id="KW-0804">Transcription</keyword>
<keyword evidence="4" id="KW-0539">Nucleus</keyword>
<feature type="domain" description="Vps72/YL1 C-terminal" evidence="5">
    <location>
        <begin position="77"/>
        <end position="106"/>
    </location>
</feature>
<dbReference type="GO" id="GO:0031011">
    <property type="term" value="C:Ino80 complex"/>
    <property type="evidence" value="ECO:0007669"/>
    <property type="project" value="EnsemblFungi"/>
</dbReference>
<evidence type="ECO:0000256" key="2">
    <source>
        <dbReference type="ARBA" id="ARBA00023015"/>
    </source>
</evidence>
<dbReference type="InterPro" id="IPR029525">
    <property type="entry name" value="INO80C/Ies6"/>
</dbReference>
<evidence type="ECO:0000259" key="5">
    <source>
        <dbReference type="SMART" id="SM00993"/>
    </source>
</evidence>
<name>A0A1E3PTB9_9ASCO</name>
<dbReference type="InterPro" id="IPR013272">
    <property type="entry name" value="Vps72/YL1_C"/>
</dbReference>
<dbReference type="Proteomes" id="UP000095009">
    <property type="component" value="Unassembled WGS sequence"/>
</dbReference>
<sequence length="128" mass="14485">MSLVNADLSRINKCFKSPSWKPSAASRRNKNAKALLAEEQKVLAERQQQNGSSNKNFMDAANYFNLEAPPSLVPRKWYCDITGLEGKYRSVGSGLRYHDKEVYAVIKTLAPGVDQQYLELRHANVILR</sequence>
<gene>
    <name evidence="6" type="ORF">NADFUDRAFT_49302</name>
</gene>
<dbReference type="GO" id="GO:0034080">
    <property type="term" value="P:CENP-A containing chromatin assembly"/>
    <property type="evidence" value="ECO:0007669"/>
    <property type="project" value="EnsemblFungi"/>
</dbReference>
<evidence type="ECO:0000256" key="1">
    <source>
        <dbReference type="ARBA" id="ARBA00004123"/>
    </source>
</evidence>
<dbReference type="EMBL" id="KV454406">
    <property type="protein sequence ID" value="ODQ68663.1"/>
    <property type="molecule type" value="Genomic_DNA"/>
</dbReference>
<dbReference type="OrthoDB" id="49520at2759"/>
<organism evidence="6 7">
    <name type="scientific">Nadsonia fulvescens var. elongata DSM 6958</name>
    <dbReference type="NCBI Taxonomy" id="857566"/>
    <lineage>
        <taxon>Eukaryota</taxon>
        <taxon>Fungi</taxon>
        <taxon>Dikarya</taxon>
        <taxon>Ascomycota</taxon>
        <taxon>Saccharomycotina</taxon>
        <taxon>Dipodascomycetes</taxon>
        <taxon>Dipodascales</taxon>
        <taxon>Dipodascales incertae sedis</taxon>
        <taxon>Nadsonia</taxon>
    </lineage>
</organism>
<reference evidence="6 7" key="1">
    <citation type="journal article" date="2016" name="Proc. Natl. Acad. Sci. U.S.A.">
        <title>Comparative genomics of biotechnologically important yeasts.</title>
        <authorList>
            <person name="Riley R."/>
            <person name="Haridas S."/>
            <person name="Wolfe K.H."/>
            <person name="Lopes M.R."/>
            <person name="Hittinger C.T."/>
            <person name="Goeker M."/>
            <person name="Salamov A.A."/>
            <person name="Wisecaver J.H."/>
            <person name="Long T.M."/>
            <person name="Calvey C.H."/>
            <person name="Aerts A.L."/>
            <person name="Barry K.W."/>
            <person name="Choi C."/>
            <person name="Clum A."/>
            <person name="Coughlan A.Y."/>
            <person name="Deshpande S."/>
            <person name="Douglass A.P."/>
            <person name="Hanson S.J."/>
            <person name="Klenk H.-P."/>
            <person name="LaButti K.M."/>
            <person name="Lapidus A."/>
            <person name="Lindquist E.A."/>
            <person name="Lipzen A.M."/>
            <person name="Meier-Kolthoff J.P."/>
            <person name="Ohm R.A."/>
            <person name="Otillar R.P."/>
            <person name="Pangilinan J.L."/>
            <person name="Peng Y."/>
            <person name="Rokas A."/>
            <person name="Rosa C.A."/>
            <person name="Scheuner C."/>
            <person name="Sibirny A.A."/>
            <person name="Slot J.C."/>
            <person name="Stielow J.B."/>
            <person name="Sun H."/>
            <person name="Kurtzman C.P."/>
            <person name="Blackwell M."/>
            <person name="Grigoriev I.V."/>
            <person name="Jeffries T.W."/>
        </authorList>
    </citation>
    <scope>NUCLEOTIDE SEQUENCE [LARGE SCALE GENOMIC DNA]</scope>
    <source>
        <strain evidence="6 7">DSM 6958</strain>
    </source>
</reference>